<dbReference type="SUPFAM" id="SSF55729">
    <property type="entry name" value="Acyl-CoA N-acyltransferases (Nat)"/>
    <property type="match status" value="1"/>
</dbReference>
<gene>
    <name evidence="2" type="ORF">MMH89_01370</name>
</gene>
<evidence type="ECO:0000313" key="2">
    <source>
        <dbReference type="EMBL" id="UTC24801.1"/>
    </source>
</evidence>
<sequence>MLVTKRKRRSETLLGLLYDYCGILATGLGSIDDKESSFAYHTGLTLPYFNIVASRVNESNHLEIQALIELAKQQEQPFTAIFNCKDQWVKQGLGEDLIMRGSITGMMCKIGASLKSYEAHPAAKLVEVNTQELFYEWVHVFCQSYDLPIEDIERVFAPCINDSVPLQLHIVQIYQKTIACCVTLFKEDKALLLWDTVLPMYRRQGIGNMMMLGRMKLCSEHQCSEVYSFGMHASKDSLQSIGFKKVGRYDLYRYDKPLEEDKRG</sequence>
<feature type="domain" description="N-acetyltransferase" evidence="1">
    <location>
        <begin position="123"/>
        <end position="264"/>
    </location>
</feature>
<reference evidence="2 3" key="1">
    <citation type="journal article" date="2022" name="Nat. Microbiol.">
        <title>The microbiome of a bacterivorous marine choanoflagellate contains a resource-demanding obligate bacterial associate.</title>
        <authorList>
            <person name="Needham D.M."/>
            <person name="Poirier C."/>
            <person name="Bachy C."/>
            <person name="George E.E."/>
            <person name="Wilken S."/>
            <person name="Yung C.C.M."/>
            <person name="Limardo A.J."/>
            <person name="Morando M."/>
            <person name="Sudek L."/>
            <person name="Malmstrom R.R."/>
            <person name="Keeling P.J."/>
            <person name="Santoro A.E."/>
            <person name="Worden A.Z."/>
        </authorList>
    </citation>
    <scope>NUCLEOTIDE SEQUENCE [LARGE SCALE GENOMIC DNA]</scope>
    <source>
        <strain evidence="2 3">Comchoano-1</strain>
    </source>
</reference>
<keyword evidence="3" id="KW-1185">Reference proteome</keyword>
<name>A0ABY5DKL0_9GAMM</name>
<proteinExistence type="predicted"/>
<organism evidence="2 3">
    <name type="scientific">Candidatus Comchoanobacter bicostacola</name>
    <dbReference type="NCBI Taxonomy" id="2919598"/>
    <lineage>
        <taxon>Bacteria</taxon>
        <taxon>Pseudomonadati</taxon>
        <taxon>Pseudomonadota</taxon>
        <taxon>Gammaproteobacteria</taxon>
        <taxon>Candidatus Comchoanobacterales</taxon>
        <taxon>Candidatus Comchoanobacteraceae</taxon>
        <taxon>Candidatus Comchoanobacter</taxon>
    </lineage>
</organism>
<dbReference type="RefSeq" id="WP_258568590.1">
    <property type="nucleotide sequence ID" value="NZ_CP092900.1"/>
</dbReference>
<evidence type="ECO:0000313" key="3">
    <source>
        <dbReference type="Proteomes" id="UP001055955"/>
    </source>
</evidence>
<dbReference type="Proteomes" id="UP001055955">
    <property type="component" value="Chromosome"/>
</dbReference>
<dbReference type="InterPro" id="IPR016181">
    <property type="entry name" value="Acyl_CoA_acyltransferase"/>
</dbReference>
<dbReference type="EMBL" id="CP092900">
    <property type="protein sequence ID" value="UTC24801.1"/>
    <property type="molecule type" value="Genomic_DNA"/>
</dbReference>
<dbReference type="Gene3D" id="3.40.630.30">
    <property type="match status" value="1"/>
</dbReference>
<accession>A0ABY5DKL0</accession>
<protein>
    <recommendedName>
        <fullName evidence="1">N-acetyltransferase domain-containing protein</fullName>
    </recommendedName>
</protein>
<evidence type="ECO:0000259" key="1">
    <source>
        <dbReference type="PROSITE" id="PS51186"/>
    </source>
</evidence>
<dbReference type="PROSITE" id="PS51186">
    <property type="entry name" value="GNAT"/>
    <property type="match status" value="1"/>
</dbReference>
<dbReference type="InterPro" id="IPR000182">
    <property type="entry name" value="GNAT_dom"/>
</dbReference>